<comment type="caution">
    <text evidence="2">The sequence shown here is derived from an EMBL/GenBank/DDBJ whole genome shotgun (WGS) entry which is preliminary data.</text>
</comment>
<dbReference type="Proteomes" id="UP000538196">
    <property type="component" value="Unassembled WGS sequence"/>
</dbReference>
<dbReference type="EMBL" id="JACHVP010000003">
    <property type="protein sequence ID" value="MBB2967927.1"/>
    <property type="molecule type" value="Genomic_DNA"/>
</dbReference>
<organism evidence="2 3">
    <name type="scientific">Leifsonia aquatica</name>
    <name type="common">Corynebacterium aquaticum</name>
    <dbReference type="NCBI Taxonomy" id="144185"/>
    <lineage>
        <taxon>Bacteria</taxon>
        <taxon>Bacillati</taxon>
        <taxon>Actinomycetota</taxon>
        <taxon>Actinomycetes</taxon>
        <taxon>Micrococcales</taxon>
        <taxon>Microbacteriaceae</taxon>
        <taxon>Leifsonia</taxon>
    </lineage>
</organism>
<accession>A0A7W4YJX9</accession>
<feature type="transmembrane region" description="Helical" evidence="1">
    <location>
        <begin position="65"/>
        <end position="86"/>
    </location>
</feature>
<sequence>MTAMTAAERTDFDANLRRHFKRAERRREIIKWVITVPVVAAVGAGIGALLPGLGPFTKDLTADDALSFQMAVGALFGTYFAALGCASTRGI</sequence>
<evidence type="ECO:0000313" key="3">
    <source>
        <dbReference type="Proteomes" id="UP000538196"/>
    </source>
</evidence>
<dbReference type="AlphaFoldDB" id="A0A7W4YJX9"/>
<keyword evidence="3" id="KW-1185">Reference proteome</keyword>
<keyword evidence="1" id="KW-1133">Transmembrane helix</keyword>
<keyword evidence="1" id="KW-0812">Transmembrane</keyword>
<proteinExistence type="predicted"/>
<protein>
    <submittedName>
        <fullName evidence="2">Uncharacterized protein</fullName>
    </submittedName>
</protein>
<evidence type="ECO:0000256" key="1">
    <source>
        <dbReference type="SAM" id="Phobius"/>
    </source>
</evidence>
<evidence type="ECO:0000313" key="2">
    <source>
        <dbReference type="EMBL" id="MBB2967927.1"/>
    </source>
</evidence>
<keyword evidence="1" id="KW-0472">Membrane</keyword>
<feature type="transmembrane region" description="Helical" evidence="1">
    <location>
        <begin position="29"/>
        <end position="53"/>
    </location>
</feature>
<reference evidence="2 3" key="1">
    <citation type="submission" date="2020-08" db="EMBL/GenBank/DDBJ databases">
        <title>Sequencing the genomes of 1000 actinobacteria strains.</title>
        <authorList>
            <person name="Klenk H.-P."/>
        </authorList>
    </citation>
    <scope>NUCLEOTIDE SEQUENCE [LARGE SCALE GENOMIC DNA]</scope>
    <source>
        <strain evidence="2 3">DSM 20146</strain>
    </source>
</reference>
<dbReference type="RefSeq" id="WP_021757318.1">
    <property type="nucleotide sequence ID" value="NZ_JACHVP010000003.1"/>
</dbReference>
<gene>
    <name evidence="2" type="ORF">FHX33_002697</name>
</gene>
<name>A0A7W4YJX9_LEIAQ</name>